<name>A0AAW2YRI9_9EUKA</name>
<organism evidence="1 2">
    <name type="scientific">Acrasis kona</name>
    <dbReference type="NCBI Taxonomy" id="1008807"/>
    <lineage>
        <taxon>Eukaryota</taxon>
        <taxon>Discoba</taxon>
        <taxon>Heterolobosea</taxon>
        <taxon>Tetramitia</taxon>
        <taxon>Eutetramitia</taxon>
        <taxon>Acrasidae</taxon>
        <taxon>Acrasis</taxon>
    </lineage>
</organism>
<evidence type="ECO:0000313" key="1">
    <source>
        <dbReference type="EMBL" id="KAL0479689.1"/>
    </source>
</evidence>
<proteinExistence type="predicted"/>
<sequence length="67" mass="7778">MAPCSAEECDEYCIERYMADNSRHNYDGCKDACYKKIPTRPLAAGVKWLYSCHKRGYFEYKPQPGSM</sequence>
<dbReference type="Proteomes" id="UP001431209">
    <property type="component" value="Unassembled WGS sequence"/>
</dbReference>
<keyword evidence="2" id="KW-1185">Reference proteome</keyword>
<reference evidence="1 2" key="1">
    <citation type="submission" date="2024-03" db="EMBL/GenBank/DDBJ databases">
        <title>The Acrasis kona genome and developmental transcriptomes reveal deep origins of eukaryotic multicellular pathways.</title>
        <authorList>
            <person name="Sheikh S."/>
            <person name="Fu C.-J."/>
            <person name="Brown M.W."/>
            <person name="Baldauf S.L."/>
        </authorList>
    </citation>
    <scope>NUCLEOTIDE SEQUENCE [LARGE SCALE GENOMIC DNA]</scope>
    <source>
        <strain evidence="1 2">ATCC MYA-3509</strain>
    </source>
</reference>
<gene>
    <name evidence="1" type="ORF">AKO1_007525</name>
</gene>
<accession>A0AAW2YRI9</accession>
<comment type="caution">
    <text evidence="1">The sequence shown here is derived from an EMBL/GenBank/DDBJ whole genome shotgun (WGS) entry which is preliminary data.</text>
</comment>
<protein>
    <submittedName>
        <fullName evidence="1">Uncharacterized protein</fullName>
    </submittedName>
</protein>
<dbReference type="AlphaFoldDB" id="A0AAW2YRI9"/>
<evidence type="ECO:0000313" key="2">
    <source>
        <dbReference type="Proteomes" id="UP001431209"/>
    </source>
</evidence>
<dbReference type="EMBL" id="JAOPGA020000586">
    <property type="protein sequence ID" value="KAL0479689.1"/>
    <property type="molecule type" value="Genomic_DNA"/>
</dbReference>